<feature type="transmembrane region" description="Helical" evidence="1">
    <location>
        <begin position="114"/>
        <end position="133"/>
    </location>
</feature>
<keyword evidence="1" id="KW-0472">Membrane</keyword>
<dbReference type="RefSeq" id="WP_146397155.1">
    <property type="nucleotide sequence ID" value="NZ_SJPJ01000001.1"/>
</dbReference>
<accession>A0A5C5Z370</accession>
<organism evidence="3 4">
    <name type="scientific">Novipirellula herctigrandis</name>
    <dbReference type="NCBI Taxonomy" id="2527986"/>
    <lineage>
        <taxon>Bacteria</taxon>
        <taxon>Pseudomonadati</taxon>
        <taxon>Planctomycetota</taxon>
        <taxon>Planctomycetia</taxon>
        <taxon>Pirellulales</taxon>
        <taxon>Pirellulaceae</taxon>
        <taxon>Novipirellula</taxon>
    </lineage>
</organism>
<reference evidence="3 4" key="1">
    <citation type="submission" date="2019-02" db="EMBL/GenBank/DDBJ databases">
        <title>Deep-cultivation of Planctomycetes and their phenomic and genomic characterization uncovers novel biology.</title>
        <authorList>
            <person name="Wiegand S."/>
            <person name="Jogler M."/>
            <person name="Boedeker C."/>
            <person name="Pinto D."/>
            <person name="Vollmers J."/>
            <person name="Rivas-Marin E."/>
            <person name="Kohn T."/>
            <person name="Peeters S.H."/>
            <person name="Heuer A."/>
            <person name="Rast P."/>
            <person name="Oberbeckmann S."/>
            <person name="Bunk B."/>
            <person name="Jeske O."/>
            <person name="Meyerdierks A."/>
            <person name="Storesund J.E."/>
            <person name="Kallscheuer N."/>
            <person name="Luecker S."/>
            <person name="Lage O.M."/>
            <person name="Pohl T."/>
            <person name="Merkel B.J."/>
            <person name="Hornburger P."/>
            <person name="Mueller R.-W."/>
            <person name="Bruemmer F."/>
            <person name="Labrenz M."/>
            <person name="Spormann A.M."/>
            <person name="Op Den Camp H."/>
            <person name="Overmann J."/>
            <person name="Amann R."/>
            <person name="Jetten M.S.M."/>
            <person name="Mascher T."/>
            <person name="Medema M.H."/>
            <person name="Devos D.P."/>
            <person name="Kaster A.-K."/>
            <person name="Ovreas L."/>
            <person name="Rohde M."/>
            <person name="Galperin M.Y."/>
            <person name="Jogler C."/>
        </authorList>
    </citation>
    <scope>NUCLEOTIDE SEQUENCE [LARGE SCALE GENOMIC DNA]</scope>
    <source>
        <strain evidence="3 4">CA13</strain>
    </source>
</reference>
<dbReference type="Proteomes" id="UP000315010">
    <property type="component" value="Unassembled WGS sequence"/>
</dbReference>
<protein>
    <submittedName>
        <fullName evidence="3">Ion channel</fullName>
    </submittedName>
</protein>
<dbReference type="OrthoDB" id="268207at2"/>
<keyword evidence="4" id="KW-1185">Reference proteome</keyword>
<comment type="caution">
    <text evidence="3">The sequence shown here is derived from an EMBL/GenBank/DDBJ whole genome shotgun (WGS) entry which is preliminary data.</text>
</comment>
<proteinExistence type="predicted"/>
<dbReference type="AlphaFoldDB" id="A0A5C5Z370"/>
<dbReference type="EMBL" id="SJPJ01000001">
    <property type="protein sequence ID" value="TWT81301.1"/>
    <property type="molecule type" value="Genomic_DNA"/>
</dbReference>
<feature type="transmembrane region" description="Helical" evidence="1">
    <location>
        <begin position="43"/>
        <end position="71"/>
    </location>
</feature>
<evidence type="ECO:0000313" key="4">
    <source>
        <dbReference type="Proteomes" id="UP000315010"/>
    </source>
</evidence>
<dbReference type="SUPFAM" id="SSF81324">
    <property type="entry name" value="Voltage-gated potassium channels"/>
    <property type="match status" value="1"/>
</dbReference>
<evidence type="ECO:0000259" key="2">
    <source>
        <dbReference type="Pfam" id="PF07885"/>
    </source>
</evidence>
<sequence>MIENLAIGCATIVACMIIQCVFVGVLVAILLHLEKKRFLKRTFAGLSALLLFTMITMFAGNLLQMALWAALFVAFGEFQTFDAAFYHSVVNFTSLGYGDVVMGEERRLLGALEAANGVMMFGLITAFLFAIIYELMQEVWDTRIGRA</sequence>
<keyword evidence="1" id="KW-1133">Transmembrane helix</keyword>
<gene>
    <name evidence="3" type="ORF">CA13_27520</name>
</gene>
<feature type="transmembrane region" description="Helical" evidence="1">
    <location>
        <begin position="6"/>
        <end position="31"/>
    </location>
</feature>
<keyword evidence="1" id="KW-0812">Transmembrane</keyword>
<evidence type="ECO:0000256" key="1">
    <source>
        <dbReference type="SAM" id="Phobius"/>
    </source>
</evidence>
<dbReference type="InterPro" id="IPR013099">
    <property type="entry name" value="K_chnl_dom"/>
</dbReference>
<name>A0A5C5Z370_9BACT</name>
<feature type="domain" description="Potassium channel" evidence="2">
    <location>
        <begin position="67"/>
        <end position="132"/>
    </location>
</feature>
<evidence type="ECO:0000313" key="3">
    <source>
        <dbReference type="EMBL" id="TWT81301.1"/>
    </source>
</evidence>
<dbReference type="Gene3D" id="1.10.287.70">
    <property type="match status" value="1"/>
</dbReference>
<dbReference type="Pfam" id="PF07885">
    <property type="entry name" value="Ion_trans_2"/>
    <property type="match status" value="1"/>
</dbReference>